<gene>
    <name evidence="1" type="ORF">B0T21DRAFT_56857</name>
</gene>
<keyword evidence="2" id="KW-1185">Reference proteome</keyword>
<evidence type="ECO:0000313" key="1">
    <source>
        <dbReference type="EMBL" id="KAK0718822.1"/>
    </source>
</evidence>
<accession>A0AA40DYX5</accession>
<protein>
    <submittedName>
        <fullName evidence="1">Uncharacterized protein</fullName>
    </submittedName>
</protein>
<dbReference type="Proteomes" id="UP001172159">
    <property type="component" value="Unassembled WGS sequence"/>
</dbReference>
<dbReference type="AlphaFoldDB" id="A0AA40DYX5"/>
<proteinExistence type="predicted"/>
<reference evidence="1" key="1">
    <citation type="submission" date="2023-06" db="EMBL/GenBank/DDBJ databases">
        <title>Genome-scale phylogeny and comparative genomics of the fungal order Sordariales.</title>
        <authorList>
            <consortium name="Lawrence Berkeley National Laboratory"/>
            <person name="Hensen N."/>
            <person name="Bonometti L."/>
            <person name="Westerberg I."/>
            <person name="Brannstrom I.O."/>
            <person name="Guillou S."/>
            <person name="Cros-Aarteil S."/>
            <person name="Calhoun S."/>
            <person name="Haridas S."/>
            <person name="Kuo A."/>
            <person name="Mondo S."/>
            <person name="Pangilinan J."/>
            <person name="Riley R."/>
            <person name="Labutti K."/>
            <person name="Andreopoulos B."/>
            <person name="Lipzen A."/>
            <person name="Chen C."/>
            <person name="Yanf M."/>
            <person name="Daum C."/>
            <person name="Ng V."/>
            <person name="Clum A."/>
            <person name="Steindorff A."/>
            <person name="Ohm R."/>
            <person name="Martin F."/>
            <person name="Silar P."/>
            <person name="Natvig D."/>
            <person name="Lalanne C."/>
            <person name="Gautier V."/>
            <person name="Ament-Velasquez S.L."/>
            <person name="Kruys A."/>
            <person name="Hutchinson M.I."/>
            <person name="Powell A.J."/>
            <person name="Barry K."/>
            <person name="Miller A.N."/>
            <person name="Grigoriev I.V."/>
            <person name="Debuchy R."/>
            <person name="Gladieux P."/>
            <person name="Thoren M.H."/>
            <person name="Johannesson H."/>
        </authorList>
    </citation>
    <scope>NUCLEOTIDE SEQUENCE</scope>
    <source>
        <strain evidence="1">CBS 540.89</strain>
    </source>
</reference>
<evidence type="ECO:0000313" key="2">
    <source>
        <dbReference type="Proteomes" id="UP001172159"/>
    </source>
</evidence>
<comment type="caution">
    <text evidence="1">The sequence shown here is derived from an EMBL/GenBank/DDBJ whole genome shotgun (WGS) entry which is preliminary data.</text>
</comment>
<dbReference type="EMBL" id="JAUKTV010000013">
    <property type="protein sequence ID" value="KAK0718822.1"/>
    <property type="molecule type" value="Genomic_DNA"/>
</dbReference>
<organism evidence="1 2">
    <name type="scientific">Apiosordaria backusii</name>
    <dbReference type="NCBI Taxonomy" id="314023"/>
    <lineage>
        <taxon>Eukaryota</taxon>
        <taxon>Fungi</taxon>
        <taxon>Dikarya</taxon>
        <taxon>Ascomycota</taxon>
        <taxon>Pezizomycotina</taxon>
        <taxon>Sordariomycetes</taxon>
        <taxon>Sordariomycetidae</taxon>
        <taxon>Sordariales</taxon>
        <taxon>Lasiosphaeriaceae</taxon>
        <taxon>Apiosordaria</taxon>
    </lineage>
</organism>
<name>A0AA40DYX5_9PEZI</name>
<sequence length="202" mass="21940">MTSLPCMMEEHELVKAGREKFHFRHAFPALCVGHCKRLPGVMDDCPPTRRRHKPAPMPHDNPGEPNASVSLMMAYACYCSNVDFHDRVVNKDTKPDWAACWLCLTVCSRVPPPTKAESFGVAMGAGSHCEVHASGRGEASNWRACPPLCPHRGPDAEPAPAWTSPVSLSGWTRSFRSPAPTLPPSLSSALLLSQISSPSPAF</sequence>